<name>A0A3B0XXT2_9ZZZZ</name>
<accession>A0A3B0XXT2</accession>
<proteinExistence type="predicted"/>
<dbReference type="EMBL" id="UOFL01000041">
    <property type="protein sequence ID" value="VAW73185.1"/>
    <property type="molecule type" value="Genomic_DNA"/>
</dbReference>
<dbReference type="AlphaFoldDB" id="A0A3B0XXT2"/>
<sequence>MRYAIVINLDYQTFYADDCRFVWSKIKQGMLDAGFIMDKRLFTIDTSEEDACELAREVIEGLDNRKLQGIDIFSYVLDFYGYDHSDSVNLLMPASDSFLVELC</sequence>
<organism evidence="1">
    <name type="scientific">hydrothermal vent metagenome</name>
    <dbReference type="NCBI Taxonomy" id="652676"/>
    <lineage>
        <taxon>unclassified sequences</taxon>
        <taxon>metagenomes</taxon>
        <taxon>ecological metagenomes</taxon>
    </lineage>
</organism>
<evidence type="ECO:0000313" key="1">
    <source>
        <dbReference type="EMBL" id="VAW73185.1"/>
    </source>
</evidence>
<protein>
    <submittedName>
        <fullName evidence="1">Uncharacterized protein</fullName>
    </submittedName>
</protein>
<gene>
    <name evidence="1" type="ORF">MNBD_GAMMA12-550</name>
</gene>
<reference evidence="1" key="1">
    <citation type="submission" date="2018-06" db="EMBL/GenBank/DDBJ databases">
        <authorList>
            <person name="Zhirakovskaya E."/>
        </authorList>
    </citation>
    <scope>NUCLEOTIDE SEQUENCE</scope>
</reference>